<evidence type="ECO:0000313" key="2">
    <source>
        <dbReference type="EMBL" id="CAG7726207.1"/>
    </source>
</evidence>
<feature type="compositionally biased region" description="Pro residues" evidence="1">
    <location>
        <begin position="23"/>
        <end position="33"/>
    </location>
</feature>
<gene>
    <name evidence="2" type="ORF">AFUS01_LOCUS15128</name>
</gene>
<name>A0A8J2JTU6_9HEXA</name>
<proteinExistence type="predicted"/>
<dbReference type="Proteomes" id="UP000708208">
    <property type="component" value="Unassembled WGS sequence"/>
</dbReference>
<dbReference type="AlphaFoldDB" id="A0A8J2JTU6"/>
<keyword evidence="3" id="KW-1185">Reference proteome</keyword>
<organism evidence="2 3">
    <name type="scientific">Allacma fusca</name>
    <dbReference type="NCBI Taxonomy" id="39272"/>
    <lineage>
        <taxon>Eukaryota</taxon>
        <taxon>Metazoa</taxon>
        <taxon>Ecdysozoa</taxon>
        <taxon>Arthropoda</taxon>
        <taxon>Hexapoda</taxon>
        <taxon>Collembola</taxon>
        <taxon>Symphypleona</taxon>
        <taxon>Sminthuridae</taxon>
        <taxon>Allacma</taxon>
    </lineage>
</organism>
<comment type="caution">
    <text evidence="2">The sequence shown here is derived from an EMBL/GenBank/DDBJ whole genome shotgun (WGS) entry which is preliminary data.</text>
</comment>
<feature type="region of interest" description="Disordered" evidence="1">
    <location>
        <begin position="1"/>
        <end position="48"/>
    </location>
</feature>
<sequence>MSPTPPPFLIRPTVSHHPRPESPRPFQPPPRWTPSPSHAKSPPPPFHFNSPRPFFRPIAMVSFFFAP</sequence>
<protein>
    <submittedName>
        <fullName evidence="2">Uncharacterized protein</fullName>
    </submittedName>
</protein>
<reference evidence="2" key="1">
    <citation type="submission" date="2021-06" db="EMBL/GenBank/DDBJ databases">
        <authorList>
            <person name="Hodson N. C."/>
            <person name="Mongue J. A."/>
            <person name="Jaron S. K."/>
        </authorList>
    </citation>
    <scope>NUCLEOTIDE SEQUENCE</scope>
</reference>
<evidence type="ECO:0000313" key="3">
    <source>
        <dbReference type="Proteomes" id="UP000708208"/>
    </source>
</evidence>
<evidence type="ECO:0000256" key="1">
    <source>
        <dbReference type="SAM" id="MobiDB-lite"/>
    </source>
</evidence>
<accession>A0A8J2JTU6</accession>
<dbReference type="EMBL" id="CAJVCH010132005">
    <property type="protein sequence ID" value="CAG7726207.1"/>
    <property type="molecule type" value="Genomic_DNA"/>
</dbReference>